<evidence type="ECO:0000256" key="9">
    <source>
        <dbReference type="ARBA" id="ARBA00024615"/>
    </source>
</evidence>
<comment type="subcellular location">
    <subcellularLocation>
        <location evidence="1">Endoplasmic reticulum membrane</location>
        <topology evidence="1">Peripheral membrane protein</topology>
    </subcellularLocation>
    <subcellularLocation>
        <location evidence="2">Preautophagosomal structure membrane</location>
        <topology evidence="2">Peripheral membrane protein</topology>
    </subcellularLocation>
</comment>
<dbReference type="GO" id="GO:0005789">
    <property type="term" value="C:endoplasmic reticulum membrane"/>
    <property type="evidence" value="ECO:0007669"/>
    <property type="project" value="UniProtKB-SubCell"/>
</dbReference>
<dbReference type="PANTHER" id="PTHR13190:SF20">
    <property type="entry name" value="AUTOPHAGY-RELATED PROTEIN 2 HOMOLOG B"/>
    <property type="match status" value="1"/>
</dbReference>
<evidence type="ECO:0000313" key="12">
    <source>
        <dbReference type="Proteomes" id="UP000242450"/>
    </source>
</evidence>
<keyword evidence="6" id="KW-0445">Lipid transport</keyword>
<feature type="region of interest" description="Disordered" evidence="10">
    <location>
        <begin position="1560"/>
        <end position="1580"/>
    </location>
</feature>
<feature type="compositionally biased region" description="Polar residues" evidence="10">
    <location>
        <begin position="1764"/>
        <end position="1774"/>
    </location>
</feature>
<dbReference type="EMBL" id="MKHE01000013">
    <property type="protein sequence ID" value="OWK08930.1"/>
    <property type="molecule type" value="Genomic_DNA"/>
</dbReference>
<name>A0A212CSE3_CEREH</name>
<dbReference type="Proteomes" id="UP000242450">
    <property type="component" value="Chromosome 13"/>
</dbReference>
<evidence type="ECO:0000313" key="11">
    <source>
        <dbReference type="EMBL" id="OWK08930.1"/>
    </source>
</evidence>
<dbReference type="InterPro" id="IPR026849">
    <property type="entry name" value="ATG2"/>
</dbReference>
<dbReference type="GO" id="GO:0043495">
    <property type="term" value="F:protein-membrane adaptor activity"/>
    <property type="evidence" value="ECO:0007669"/>
    <property type="project" value="TreeGrafter"/>
</dbReference>
<evidence type="ECO:0000256" key="3">
    <source>
        <dbReference type="ARBA" id="ARBA00009714"/>
    </source>
</evidence>
<dbReference type="GO" id="GO:0061723">
    <property type="term" value="P:glycophagy"/>
    <property type="evidence" value="ECO:0007669"/>
    <property type="project" value="TreeGrafter"/>
</dbReference>
<feature type="region of interest" description="Disordered" evidence="10">
    <location>
        <begin position="1363"/>
        <end position="1389"/>
    </location>
</feature>
<proteinExistence type="inferred from homology"/>
<dbReference type="GO" id="GO:0034045">
    <property type="term" value="C:phagophore assembly site membrane"/>
    <property type="evidence" value="ECO:0007669"/>
    <property type="project" value="UniProtKB-SubCell"/>
</dbReference>
<dbReference type="GO" id="GO:0032266">
    <property type="term" value="F:phosphatidylinositol-3-phosphate binding"/>
    <property type="evidence" value="ECO:0007669"/>
    <property type="project" value="TreeGrafter"/>
</dbReference>
<feature type="region of interest" description="Disordered" evidence="10">
    <location>
        <begin position="1731"/>
        <end position="1798"/>
    </location>
</feature>
<comment type="similarity">
    <text evidence="3">Belongs to the ATG2 family.</text>
</comment>
<evidence type="ECO:0000256" key="1">
    <source>
        <dbReference type="ARBA" id="ARBA00004406"/>
    </source>
</evidence>
<comment type="catalytic activity">
    <reaction evidence="9">
        <text>a 1,2-diacyl-sn-glycero-3-phosphoethanolamine(in) = a 1,2-diacyl-sn-glycero-3-phosphoethanolamine(out)</text>
        <dbReference type="Rhea" id="RHEA:38895"/>
        <dbReference type="ChEBI" id="CHEBI:64612"/>
    </reaction>
</comment>
<evidence type="ECO:0000256" key="4">
    <source>
        <dbReference type="ARBA" id="ARBA00022448"/>
    </source>
</evidence>
<keyword evidence="4" id="KW-0813">Transport</keyword>
<sequence>MPWPFSESIKKRACRYLLQRYLGHFLQEKLSLEQLSLDLYQGTGSLAQVPLDKWCLNEILESADAPLEVTEGFIQSISLSVPWGSLLQDNCALEVRGLEMVFRPRPRLASGSEPMYWSSFMTSSMQLAKECLSQKLTDEQGEGSQPFEGLEKFAETIETVLRRVKVTFIDTVLRIEHVPENSKTGTALEIRIERTMYCDETADESSGINVHQPTAFAHKLLQLSGVSLFWDEFSASAKSSPVCSTAPVETEPKLSPSWNPKIVYEPHPQLTRSLPEVAPSDPVQIGGLSGRLELSLTLKQNEVLPGAKLDIDGQIDSIHLFLSPRQVHLLLDMLAAIAGPENSSKIGLANKDRKNRPMQQEDEYRIQMELNRYYLRKDSLSAGVSSEQSFYETETARTPSSREEEVFFSMADMDMSHSLSSLPPLGEPPNMDLELSLTSTYTNTPAGSPLSTTVLQPTWGDFLDHHKEQPVRGSALPSNLVHPASLQKTDHLTKFRKKMKHLKRVSINWSNFSLPSRSVSVDESRPELIFRVAVGTFSISVLHIDPLSPPESSLNVNPLTPMAIAFFTCIEKIDPAQFSTEDFKSFRAVFAEACSHDHLRFIGTGIKVSYEQRQRSASRYFSTDMSIGQMELLECLFPTDFHSVPPHYTELLMFHSKERTDSHPPVCLQLHYKHSENKGPQGSQARLSSVPQKAELQVKLNPVFCELDISIVDRLNSLLQPQKLTTVEMMASHMYTSYNKHISLHKAFTEVFLDDSHNPANCRVSVQVATPALNLSVRFPIPDLRSDQERGPWFKKSLQKEILHLAFTDLEFKTEFLGGSTPEQVKLELTFRELVGSFQEDKGEPSIKFFHVASGGDGDTTSSDDFDWPRIVLKVNPPAMHSILERMAAEEEEESDGHYQEEEEGGAHSLKDVCDLRRPAPSPFSSRRVMFENEQMVMPGDPVEMTEFQNKAISNSHYVLELTLPNIHITLPNKSFYEKLYNRIFNDLLLWEPTAPSPVETFENISYGIGLSVASQLINTFSKDSFSPFKSTVHYDEESGSEEETLQYFSTVDPNYRSRRKKKLDSQNKNSQSFLSVLLSINHGLMAVFTDVKQGNGDLLENKHGEFWLEFNNGSLFCVTRYEGFDDKHYVCLHCSSFSLYHKVEEHGFLFGLQKFEFLIAVGLKGATLQHRMLPSGLSWHEQILYFLNIADEPVLGYNPPTSFTTFHVHLWSCALDYRPLYLPIRSLLTVETFSVSSSVALDKSSSTLSNILLLLVMFLYLSFPFFFLRIILDEAALHLSDKCNTVTINLNRDYVRVMDMGLLELTITAVKSDSNGEQTEPHFELHCSSDVVHIRTCSDSCAALMNLIQYIASYGDLHATNKADVKPGAPQRKVKVDSVGRSSSRGPVLPEADQQILRDLMSDAMEEIDMQESASSVKPQSNVQEPCCSDLFLFPDESGNVSQEPGPTYTSFTHHLISDAVTGVPTENDDFCILFAPRATIQILPPAAEEEKEEEPVVKIMVDDAIVIRENYFSLPVKKTDTSKAPLHFPVPVVRYLVKEVSLVWHLYGGKDFGTAPPTSPAKSYISPHSSPSHTPTRHGHNMVCGGKGRNHDFLMEIQLSKVKFQHEVYPPCKPECSSSLVEHPVSRQVFIVQDLEIRDRLATSQMNKFLYLYCSKEMPRNAHSNMLTIKALHVRPESGRSPQECCLRVSLMPLRLNIDQDALFFLKDFFTSLSTEVELLMTPDPEVKKSPGADVTCSLPRHLSTSKEPNLGLSFPGPKQPSPNGSANSVQAVNGEEEKDFSPEEALFSDQPVFFR</sequence>
<keyword evidence="5" id="KW-0256">Endoplasmic reticulum</keyword>
<accession>A0A212CSE3</accession>
<keyword evidence="7" id="KW-0472">Membrane</keyword>
<dbReference type="GO" id="GO:0000422">
    <property type="term" value="P:autophagy of mitochondrion"/>
    <property type="evidence" value="ECO:0007669"/>
    <property type="project" value="TreeGrafter"/>
</dbReference>
<comment type="caution">
    <text evidence="11">The sequence shown here is derived from an EMBL/GenBank/DDBJ whole genome shotgun (WGS) entry which is preliminary data.</text>
</comment>
<feature type="compositionally biased region" description="Basic and acidic residues" evidence="10">
    <location>
        <begin position="896"/>
        <end position="914"/>
    </location>
</feature>
<evidence type="ECO:0000256" key="5">
    <source>
        <dbReference type="ARBA" id="ARBA00022824"/>
    </source>
</evidence>
<dbReference type="PANTHER" id="PTHR13190">
    <property type="entry name" value="AUTOPHAGY-RELATED 2, ISOFORM A"/>
    <property type="match status" value="1"/>
</dbReference>
<protein>
    <submittedName>
        <fullName evidence="11">ATG2B</fullName>
    </submittedName>
</protein>
<keyword evidence="12" id="KW-1185">Reference proteome</keyword>
<dbReference type="GO" id="GO:0034727">
    <property type="term" value="P:piecemeal microautophagy of the nucleus"/>
    <property type="evidence" value="ECO:0007669"/>
    <property type="project" value="TreeGrafter"/>
</dbReference>
<dbReference type="GO" id="GO:0061709">
    <property type="term" value="P:reticulophagy"/>
    <property type="evidence" value="ECO:0007669"/>
    <property type="project" value="TreeGrafter"/>
</dbReference>
<reference evidence="11 12" key="1">
    <citation type="journal article" date="2018" name="Mol. Genet. Genomics">
        <title>The red deer Cervus elaphus genome CerEla1.0: sequencing, annotating, genes, and chromosomes.</title>
        <authorList>
            <person name="Bana N.A."/>
            <person name="Nyiri A."/>
            <person name="Nagy J."/>
            <person name="Frank K."/>
            <person name="Nagy T."/>
            <person name="Steger V."/>
            <person name="Schiller M."/>
            <person name="Lakatos P."/>
            <person name="Sugar L."/>
            <person name="Horn P."/>
            <person name="Barta E."/>
            <person name="Orosz L."/>
        </authorList>
    </citation>
    <scope>NUCLEOTIDE SEQUENCE [LARGE SCALE GENOMIC DNA]</scope>
    <source>
        <strain evidence="11">Hungarian</strain>
    </source>
</reference>
<evidence type="ECO:0000256" key="8">
    <source>
        <dbReference type="ARBA" id="ARBA00024479"/>
    </source>
</evidence>
<dbReference type="GO" id="GO:0006869">
    <property type="term" value="P:lipid transport"/>
    <property type="evidence" value="ECO:0007669"/>
    <property type="project" value="UniProtKB-KW"/>
</dbReference>
<gene>
    <name evidence="11" type="ORF">Celaphus_00015525</name>
</gene>
<comment type="catalytic activity">
    <reaction evidence="8">
        <text>a 1,2-diacyl-sn-glycero-3-phospho-L-serine(in) = a 1,2-diacyl-sn-glycero-3-phospho-L-serine(out)</text>
        <dbReference type="Rhea" id="RHEA:38663"/>
        <dbReference type="ChEBI" id="CHEBI:57262"/>
    </reaction>
</comment>
<dbReference type="Pfam" id="PF13329">
    <property type="entry name" value="ATG2_CAD"/>
    <property type="match status" value="2"/>
</dbReference>
<evidence type="ECO:0000256" key="2">
    <source>
        <dbReference type="ARBA" id="ARBA00004623"/>
    </source>
</evidence>
<dbReference type="GO" id="GO:0061908">
    <property type="term" value="C:phagophore"/>
    <property type="evidence" value="ECO:0007669"/>
    <property type="project" value="TreeGrafter"/>
</dbReference>
<evidence type="ECO:0000256" key="10">
    <source>
        <dbReference type="SAM" id="MobiDB-lite"/>
    </source>
</evidence>
<organism evidence="11 12">
    <name type="scientific">Cervus elaphus hippelaphus</name>
    <name type="common">European red deer</name>
    <dbReference type="NCBI Taxonomy" id="46360"/>
    <lineage>
        <taxon>Eukaryota</taxon>
        <taxon>Metazoa</taxon>
        <taxon>Chordata</taxon>
        <taxon>Craniata</taxon>
        <taxon>Vertebrata</taxon>
        <taxon>Euteleostomi</taxon>
        <taxon>Mammalia</taxon>
        <taxon>Eutheria</taxon>
        <taxon>Laurasiatheria</taxon>
        <taxon>Artiodactyla</taxon>
        <taxon>Ruminantia</taxon>
        <taxon>Pecora</taxon>
        <taxon>Cervidae</taxon>
        <taxon>Cervinae</taxon>
        <taxon>Cervus</taxon>
    </lineage>
</organism>
<evidence type="ECO:0000256" key="7">
    <source>
        <dbReference type="ARBA" id="ARBA00023136"/>
    </source>
</evidence>
<evidence type="ECO:0000256" key="6">
    <source>
        <dbReference type="ARBA" id="ARBA00023055"/>
    </source>
</evidence>
<dbReference type="GO" id="GO:0000045">
    <property type="term" value="P:autophagosome assembly"/>
    <property type="evidence" value="ECO:0007669"/>
    <property type="project" value="TreeGrafter"/>
</dbReference>
<dbReference type="OrthoDB" id="18982at2759"/>
<feature type="region of interest" description="Disordered" evidence="10">
    <location>
        <begin position="888"/>
        <end position="914"/>
    </location>
</feature>